<reference evidence="1 2" key="1">
    <citation type="submission" date="2018-11" db="EMBL/GenBank/DDBJ databases">
        <title>Sequencing the genomes of 1000 actinobacteria strains.</title>
        <authorList>
            <person name="Klenk H.-P."/>
        </authorList>
    </citation>
    <scope>NUCLEOTIDE SEQUENCE [LARGE SCALE GENOMIC DNA]</scope>
    <source>
        <strain evidence="1 2">DSM 9580</strain>
    </source>
</reference>
<organism evidence="1 2">
    <name type="scientific">Agrococcus jenensis</name>
    <dbReference type="NCBI Taxonomy" id="46353"/>
    <lineage>
        <taxon>Bacteria</taxon>
        <taxon>Bacillati</taxon>
        <taxon>Actinomycetota</taxon>
        <taxon>Actinomycetes</taxon>
        <taxon>Micrococcales</taxon>
        <taxon>Microbacteriaceae</taxon>
        <taxon>Agrococcus</taxon>
    </lineage>
</organism>
<dbReference type="RefSeq" id="WP_123696042.1">
    <property type="nucleotide sequence ID" value="NZ_RKHJ01000001.1"/>
</dbReference>
<dbReference type="EMBL" id="RKHJ01000001">
    <property type="protein sequence ID" value="ROR64889.1"/>
    <property type="molecule type" value="Genomic_DNA"/>
</dbReference>
<protein>
    <recommendedName>
        <fullName evidence="3">Zinicin-like metallopeptidase</fullName>
    </recommendedName>
</protein>
<proteinExistence type="predicted"/>
<evidence type="ECO:0008006" key="3">
    <source>
        <dbReference type="Google" id="ProtNLM"/>
    </source>
</evidence>
<accession>A0A3N2APB7</accession>
<sequence length="140" mass="16103">MHARQHSRGSRHGREMRSSVAGPVLPFLSSRETRFEDIAADAADYVMALWPAELGDVLFQWADMPPRAIADRIDEVPEWAVDAAQRTITIYRLPLQRLPRVHIDDPWHRQVAIEGAVFRAAAELIGRDPWEVAPDRWRHH</sequence>
<name>A0A3N2APB7_9MICO</name>
<dbReference type="SUPFAM" id="SSF55486">
    <property type="entry name" value="Metalloproteases ('zincins'), catalytic domain"/>
    <property type="match status" value="1"/>
</dbReference>
<dbReference type="OrthoDB" id="4989780at2"/>
<keyword evidence="2" id="KW-1185">Reference proteome</keyword>
<evidence type="ECO:0000313" key="2">
    <source>
        <dbReference type="Proteomes" id="UP000275456"/>
    </source>
</evidence>
<evidence type="ECO:0000313" key="1">
    <source>
        <dbReference type="EMBL" id="ROR64889.1"/>
    </source>
</evidence>
<dbReference type="Proteomes" id="UP000275456">
    <property type="component" value="Unassembled WGS sequence"/>
</dbReference>
<gene>
    <name evidence="1" type="ORF">EDD26_0241</name>
</gene>
<dbReference type="AlphaFoldDB" id="A0A3N2APB7"/>
<comment type="caution">
    <text evidence="1">The sequence shown here is derived from an EMBL/GenBank/DDBJ whole genome shotgun (WGS) entry which is preliminary data.</text>
</comment>